<evidence type="ECO:0000256" key="7">
    <source>
        <dbReference type="ARBA" id="ARBA00048202"/>
    </source>
</evidence>
<evidence type="ECO:0000259" key="9">
    <source>
        <dbReference type="SMART" id="SM01003"/>
    </source>
</evidence>
<comment type="catalytic activity">
    <reaction evidence="7">
        <text>NAD(+) + NADPH + H(+)(in) = NADH + NADP(+) + H(+)(out)</text>
        <dbReference type="Rhea" id="RHEA:47992"/>
        <dbReference type="ChEBI" id="CHEBI:15378"/>
        <dbReference type="ChEBI" id="CHEBI:57540"/>
        <dbReference type="ChEBI" id="CHEBI:57783"/>
        <dbReference type="ChEBI" id="CHEBI:57945"/>
        <dbReference type="ChEBI" id="CHEBI:58349"/>
        <dbReference type="EC" id="7.1.1.1"/>
    </reaction>
</comment>
<keyword evidence="3" id="KW-0547">Nucleotide-binding</keyword>
<evidence type="ECO:0000313" key="11">
    <source>
        <dbReference type="Proteomes" id="UP000241762"/>
    </source>
</evidence>
<reference evidence="10 11" key="1">
    <citation type="submission" date="2018-03" db="EMBL/GenBank/DDBJ databases">
        <title>A gene transfer event suggests a long-term partnership between eustigmatophyte algae and a novel lineage of endosymbiotic bacteria.</title>
        <authorList>
            <person name="Yurchenko T."/>
            <person name="Sevcikova T."/>
            <person name="Pribyl P."/>
            <person name="El Karkouri K."/>
            <person name="Klimes V."/>
            <person name="Amaral R."/>
            <person name="Zbrankova V."/>
            <person name="Kim E."/>
            <person name="Raoult D."/>
            <person name="Santos L.M.A."/>
            <person name="Elias M."/>
        </authorList>
    </citation>
    <scope>NUCLEOTIDE SEQUENCE [LARGE SCALE GENOMIC DNA]</scope>
    <source>
        <strain evidence="10">CCALA 838</strain>
    </source>
</reference>
<dbReference type="CDD" id="cd05304">
    <property type="entry name" value="Rubrum_tdh"/>
    <property type="match status" value="1"/>
</dbReference>
<dbReference type="RefSeq" id="WP_106874551.1">
    <property type="nucleotide sequence ID" value="NZ_CP027845.1"/>
</dbReference>
<dbReference type="SUPFAM" id="SSF51735">
    <property type="entry name" value="NAD(P)-binding Rossmann-fold domains"/>
    <property type="match status" value="1"/>
</dbReference>
<dbReference type="SMART" id="SM01003">
    <property type="entry name" value="AlaDh_PNT_N"/>
    <property type="match status" value="1"/>
</dbReference>
<dbReference type="InterPro" id="IPR007698">
    <property type="entry name" value="AlaDH/PNT_NAD(H)-bd"/>
</dbReference>
<dbReference type="EC" id="7.1.1.1" evidence="2"/>
<dbReference type="PANTHER" id="PTHR10160:SF19">
    <property type="entry name" value="PROTON-TRANSLOCATING NAD(P)(+) TRANSHYDROGENASE"/>
    <property type="match status" value="1"/>
</dbReference>
<evidence type="ECO:0000256" key="5">
    <source>
        <dbReference type="ARBA" id="ARBA00022967"/>
    </source>
</evidence>
<dbReference type="PANTHER" id="PTHR10160">
    <property type="entry name" value="NAD(P) TRANSHYDROGENASE"/>
    <property type="match status" value="1"/>
</dbReference>
<evidence type="ECO:0000313" key="10">
    <source>
        <dbReference type="EMBL" id="AVP87699.1"/>
    </source>
</evidence>
<feature type="domain" description="Alanine dehydrogenase/pyridine nucleotide transhydrogenase N-terminal" evidence="9">
    <location>
        <begin position="4"/>
        <end position="142"/>
    </location>
</feature>
<evidence type="ECO:0000256" key="4">
    <source>
        <dbReference type="ARBA" id="ARBA00022857"/>
    </source>
</evidence>
<dbReference type="OrthoDB" id="9804592at2"/>
<keyword evidence="5" id="KW-1278">Translocase</keyword>
<dbReference type="GO" id="GO:0050661">
    <property type="term" value="F:NADP binding"/>
    <property type="evidence" value="ECO:0007669"/>
    <property type="project" value="TreeGrafter"/>
</dbReference>
<sequence>MKIAALKERHPNETRVAITPDIVKLFIRSKFDICIETKAGLAAGFSDEDYIAAGAKVSKVPLEVIGDADIILKVQPTPIDEKINELSFAKKGALIIGLLLNSEKNLFEAYADKKINAMSLELMPRISKVQHMDVLSSQSNLAGYRAVIEAAYHCLGIFPMLMTSAGTILAKKTLVIGAGVAGLQAIATAKRLGGIVQAYDVRQATKEQVESLGAKFINTHLQDCETKSGYAKAKLDSASVKAQNEILTNAAKNNDIIITTAQIPGKKAPILISKEMIAQMKPGSIIIDLAAGTGGNTELTKADKIVDINGVKIIGYTNFAGLVPNDASRLYAKNLYNVITYAFNDGVLNASDDVIKSMLVTFEGKVVYGL</sequence>
<evidence type="ECO:0000256" key="1">
    <source>
        <dbReference type="ARBA" id="ARBA00003943"/>
    </source>
</evidence>
<dbReference type="GO" id="GO:0006740">
    <property type="term" value="P:NADPH regeneration"/>
    <property type="evidence" value="ECO:0007669"/>
    <property type="project" value="TreeGrafter"/>
</dbReference>
<dbReference type="GO" id="GO:0005886">
    <property type="term" value="C:plasma membrane"/>
    <property type="evidence" value="ECO:0007669"/>
    <property type="project" value="TreeGrafter"/>
</dbReference>
<accession>A0A2P1P8U9</accession>
<dbReference type="InterPro" id="IPR036291">
    <property type="entry name" value="NAD(P)-bd_dom_sf"/>
</dbReference>
<name>A0A2P1P8U9_9RICK</name>
<evidence type="ECO:0000256" key="3">
    <source>
        <dbReference type="ARBA" id="ARBA00022741"/>
    </source>
</evidence>
<dbReference type="KEGG" id="ptc:phytr_7630"/>
<keyword evidence="4" id="KW-0521">NADP</keyword>
<dbReference type="Proteomes" id="UP000241762">
    <property type="component" value="Chromosome"/>
</dbReference>
<evidence type="ECO:0000256" key="6">
    <source>
        <dbReference type="ARBA" id="ARBA00023027"/>
    </source>
</evidence>
<feature type="domain" description="Alanine dehydrogenase/pyridine nucleotide transhydrogenase NAD(H)-binding" evidence="8">
    <location>
        <begin position="151"/>
        <end position="315"/>
    </location>
</feature>
<evidence type="ECO:0000256" key="2">
    <source>
        <dbReference type="ARBA" id="ARBA00012943"/>
    </source>
</evidence>
<evidence type="ECO:0000259" key="8">
    <source>
        <dbReference type="SMART" id="SM01002"/>
    </source>
</evidence>
<proteinExistence type="predicted"/>
<dbReference type="GO" id="GO:0008750">
    <property type="term" value="F:proton-translocating NAD(P)+ transhydrogenase activity"/>
    <property type="evidence" value="ECO:0007669"/>
    <property type="project" value="UniProtKB-EC"/>
</dbReference>
<dbReference type="AlphaFoldDB" id="A0A2P1P8U9"/>
<dbReference type="InterPro" id="IPR007886">
    <property type="entry name" value="AlaDH/PNT_N"/>
</dbReference>
<keyword evidence="6" id="KW-0520">NAD</keyword>
<dbReference type="EMBL" id="CP027845">
    <property type="protein sequence ID" value="AVP87699.1"/>
    <property type="molecule type" value="Genomic_DNA"/>
</dbReference>
<gene>
    <name evidence="10" type="ORF">phytr_7630</name>
</gene>
<dbReference type="SMART" id="SM01002">
    <property type="entry name" value="AlaDh_PNT_C"/>
    <property type="match status" value="1"/>
</dbReference>
<dbReference type="Pfam" id="PF01262">
    <property type="entry name" value="AlaDh_PNT_C"/>
    <property type="match status" value="1"/>
</dbReference>
<dbReference type="SUPFAM" id="SSF52283">
    <property type="entry name" value="Formate/glycerate dehydrogenase catalytic domain-like"/>
    <property type="match status" value="1"/>
</dbReference>
<comment type="function">
    <text evidence="1">The transhydrogenation between NADH and NADP is coupled to respiration and ATP hydrolysis and functions as a proton pump across the membrane.</text>
</comment>
<organism evidence="10 11">
    <name type="scientific">Candidatus Phycorickettsia trachydisci</name>
    <dbReference type="NCBI Taxonomy" id="2115978"/>
    <lineage>
        <taxon>Bacteria</taxon>
        <taxon>Pseudomonadati</taxon>
        <taxon>Pseudomonadota</taxon>
        <taxon>Alphaproteobacteria</taxon>
        <taxon>Rickettsiales</taxon>
        <taxon>Rickettsiaceae</taxon>
        <taxon>Candidatus Phycorickettsia</taxon>
    </lineage>
</organism>
<protein>
    <recommendedName>
        <fullName evidence="2">proton-translocating NAD(P)(+) transhydrogenase</fullName>
        <ecNumber evidence="2">7.1.1.1</ecNumber>
    </recommendedName>
</protein>
<dbReference type="Pfam" id="PF05222">
    <property type="entry name" value="AlaDh_PNT_N"/>
    <property type="match status" value="1"/>
</dbReference>
<keyword evidence="11" id="KW-1185">Reference proteome</keyword>
<dbReference type="Gene3D" id="3.40.50.720">
    <property type="entry name" value="NAD(P)-binding Rossmann-like Domain"/>
    <property type="match status" value="2"/>
</dbReference>